<evidence type="ECO:0000256" key="9">
    <source>
        <dbReference type="PROSITE-ProRule" id="PRU01240"/>
    </source>
</evidence>
<feature type="active site" description="Charge relay system" evidence="9">
    <location>
        <position position="320"/>
    </location>
</feature>
<evidence type="ECO:0000256" key="4">
    <source>
        <dbReference type="ARBA" id="ARBA00022670"/>
    </source>
</evidence>
<comment type="similarity">
    <text evidence="2 9">Belongs to the peptidase S8 family.</text>
</comment>
<keyword evidence="4 9" id="KW-0645">Protease</keyword>
<keyword evidence="7 9" id="KW-0720">Serine protease</keyword>
<dbReference type="PROSITE" id="PS51892">
    <property type="entry name" value="SUBTILASE"/>
    <property type="match status" value="1"/>
</dbReference>
<evidence type="ECO:0000256" key="2">
    <source>
        <dbReference type="ARBA" id="ARBA00011073"/>
    </source>
</evidence>
<dbReference type="PROSITE" id="PS00137">
    <property type="entry name" value="SUBTILASE_HIS"/>
    <property type="match status" value="1"/>
</dbReference>
<evidence type="ECO:0000259" key="10">
    <source>
        <dbReference type="Pfam" id="PF00082"/>
    </source>
</evidence>
<keyword evidence="8" id="KW-0865">Zymogen</keyword>
<keyword evidence="12" id="KW-1185">Reference proteome</keyword>
<dbReference type="Proteomes" id="UP000284006">
    <property type="component" value="Unassembled WGS sequence"/>
</dbReference>
<evidence type="ECO:0000256" key="5">
    <source>
        <dbReference type="ARBA" id="ARBA00022729"/>
    </source>
</evidence>
<dbReference type="PROSITE" id="PS00138">
    <property type="entry name" value="SUBTILASE_SER"/>
    <property type="match status" value="1"/>
</dbReference>
<dbReference type="InterPro" id="IPR015500">
    <property type="entry name" value="Peptidase_S8_subtilisin-rel"/>
</dbReference>
<dbReference type="SUPFAM" id="SSF89260">
    <property type="entry name" value="Collagen-binding domain"/>
    <property type="match status" value="1"/>
</dbReference>
<feature type="domain" description="Peptidase S8/S53" evidence="10">
    <location>
        <begin position="70"/>
        <end position="366"/>
    </location>
</feature>
<comment type="subcellular location">
    <subcellularLocation>
        <location evidence="1">Secreted</location>
    </subcellularLocation>
</comment>
<dbReference type="SUPFAM" id="SSF52743">
    <property type="entry name" value="Subtilisin-like"/>
    <property type="match status" value="1"/>
</dbReference>
<dbReference type="CDD" id="cd07496">
    <property type="entry name" value="Peptidases_S8_13"/>
    <property type="match status" value="1"/>
</dbReference>
<accession>A0A418XTR0</accession>
<dbReference type="Gene3D" id="2.60.120.380">
    <property type="match status" value="1"/>
</dbReference>
<dbReference type="Pfam" id="PF00082">
    <property type="entry name" value="Peptidase_S8"/>
    <property type="match status" value="1"/>
</dbReference>
<reference evidence="11 12" key="1">
    <citation type="submission" date="2018-09" db="EMBL/GenBank/DDBJ databases">
        <authorList>
            <person name="Zhu H."/>
        </authorList>
    </citation>
    <scope>NUCLEOTIDE SEQUENCE [LARGE SCALE GENOMIC DNA]</scope>
    <source>
        <strain evidence="11 12">K1S02-61</strain>
    </source>
</reference>
<dbReference type="InterPro" id="IPR022398">
    <property type="entry name" value="Peptidase_S8_His-AS"/>
</dbReference>
<gene>
    <name evidence="11" type="ORF">D3872_11290</name>
</gene>
<dbReference type="GO" id="GO:0005576">
    <property type="term" value="C:extracellular region"/>
    <property type="evidence" value="ECO:0007669"/>
    <property type="project" value="UniProtKB-SubCell"/>
</dbReference>
<dbReference type="GO" id="GO:0004252">
    <property type="term" value="F:serine-type endopeptidase activity"/>
    <property type="evidence" value="ECO:0007669"/>
    <property type="project" value="UniProtKB-UniRule"/>
</dbReference>
<dbReference type="AlphaFoldDB" id="A0A418XTR0"/>
<name>A0A418XTR0_9BURK</name>
<evidence type="ECO:0000313" key="12">
    <source>
        <dbReference type="Proteomes" id="UP000284006"/>
    </source>
</evidence>
<dbReference type="EMBL" id="QYUP01000110">
    <property type="protein sequence ID" value="RJG16073.1"/>
    <property type="molecule type" value="Genomic_DNA"/>
</dbReference>
<evidence type="ECO:0000256" key="1">
    <source>
        <dbReference type="ARBA" id="ARBA00004613"/>
    </source>
</evidence>
<feature type="active site" description="Charge relay system" evidence="9">
    <location>
        <position position="79"/>
    </location>
</feature>
<dbReference type="PANTHER" id="PTHR43806:SF11">
    <property type="entry name" value="CEREVISIN-RELATED"/>
    <property type="match status" value="1"/>
</dbReference>
<keyword evidence="6 9" id="KW-0378">Hydrolase</keyword>
<keyword evidence="3" id="KW-0964">Secreted</keyword>
<dbReference type="InterPro" id="IPR036852">
    <property type="entry name" value="Peptidase_S8/S53_dom_sf"/>
</dbReference>
<evidence type="ECO:0000256" key="3">
    <source>
        <dbReference type="ARBA" id="ARBA00022525"/>
    </source>
</evidence>
<dbReference type="InterPro" id="IPR000209">
    <property type="entry name" value="Peptidase_S8/S53_dom"/>
</dbReference>
<dbReference type="Gene3D" id="3.40.50.200">
    <property type="entry name" value="Peptidase S8/S53 domain"/>
    <property type="match status" value="1"/>
</dbReference>
<dbReference type="GO" id="GO:0006508">
    <property type="term" value="P:proteolysis"/>
    <property type="evidence" value="ECO:0007669"/>
    <property type="project" value="UniProtKB-KW"/>
</dbReference>
<dbReference type="PRINTS" id="PR00723">
    <property type="entry name" value="SUBTILISIN"/>
</dbReference>
<evidence type="ECO:0000313" key="11">
    <source>
        <dbReference type="EMBL" id="RJG16073.1"/>
    </source>
</evidence>
<dbReference type="PANTHER" id="PTHR43806">
    <property type="entry name" value="PEPTIDASE S8"/>
    <property type="match status" value="1"/>
</dbReference>
<organism evidence="11 12">
    <name type="scientific">Massilia cavernae</name>
    <dbReference type="NCBI Taxonomy" id="2320864"/>
    <lineage>
        <taxon>Bacteria</taxon>
        <taxon>Pseudomonadati</taxon>
        <taxon>Pseudomonadota</taxon>
        <taxon>Betaproteobacteria</taxon>
        <taxon>Burkholderiales</taxon>
        <taxon>Oxalobacteraceae</taxon>
        <taxon>Telluria group</taxon>
        <taxon>Massilia</taxon>
    </lineage>
</organism>
<keyword evidence="5" id="KW-0732">Signal</keyword>
<evidence type="ECO:0000256" key="6">
    <source>
        <dbReference type="ARBA" id="ARBA00022801"/>
    </source>
</evidence>
<feature type="active site" description="Charge relay system" evidence="9">
    <location>
        <position position="141"/>
    </location>
</feature>
<dbReference type="InterPro" id="IPR050131">
    <property type="entry name" value="Peptidase_S8_subtilisin-like"/>
</dbReference>
<evidence type="ECO:0000256" key="8">
    <source>
        <dbReference type="ARBA" id="ARBA00023145"/>
    </source>
</evidence>
<dbReference type="OrthoDB" id="9790784at2"/>
<proteinExistence type="inferred from homology"/>
<evidence type="ECO:0000256" key="7">
    <source>
        <dbReference type="ARBA" id="ARBA00022825"/>
    </source>
</evidence>
<dbReference type="FunFam" id="3.40.50.200:FF:000022">
    <property type="entry name" value="Extracellular protease"/>
    <property type="match status" value="1"/>
</dbReference>
<dbReference type="InterPro" id="IPR034176">
    <property type="entry name" value="Peptidases_S8_13"/>
</dbReference>
<comment type="caution">
    <text evidence="11">The sequence shown here is derived from an EMBL/GenBank/DDBJ whole genome shotgun (WGS) entry which is preliminary data.</text>
</comment>
<dbReference type="InterPro" id="IPR023828">
    <property type="entry name" value="Peptidase_S8_Ser-AS"/>
</dbReference>
<protein>
    <submittedName>
        <fullName evidence="11">Peptidase S8</fullName>
    </submittedName>
</protein>
<sequence>MKLSKRMKLAEVQEVARELMARDPDVEYAEPDRMMQKMFTPNDPMYTQQWHYFETTGGLRLTTAWDKATGTGVNVAVIDTGYRPHTDMSGKYVGGYDFISDTFVSNDGNGRDSDASDPGDRVVAGECGGGQPTQTQNSSWHGTHVAGTIAAATNNSVGVAGVAYNAKVVPVRVLGKCGGYTSDIADAIIWASGGTVSGVPANTNVAKVINMSLGGGGACDTTTQNAINSARSRGTVVIVAAGNENQNASNSNPANCAGVVTVAATNRAGGRAFYSNYGSVVDVAAPGGETTVSTNGILSTLNAGTGAPGADNYVFYQGTSMATPHVAGVAALMLSKNAALTPDEIESRLKSSSRAFPATCSQCGSGLVDANAAVDAATAIPGPTISETESNNTLATANTVTTTGTTVNANMGSTSDTDYFVVQLPAGKTLTSTLTPGAGKDYDLYVYNSAGTLLGSSENGTGVVDTVTLTNTGGTTAARYIRVVYYSGGTGATNGTYTLKETW</sequence>